<evidence type="ECO:0000259" key="1">
    <source>
        <dbReference type="Pfam" id="PF07687"/>
    </source>
</evidence>
<dbReference type="PIRSF" id="PIRSF037227">
    <property type="entry name" value="Aminobenzoyl-glu_utiliz_pB"/>
    <property type="match status" value="1"/>
</dbReference>
<dbReference type="InterPro" id="IPR017439">
    <property type="entry name" value="Amidohydrolase"/>
</dbReference>
<dbReference type="EMBL" id="CP155571">
    <property type="protein sequence ID" value="XFO71715.1"/>
    <property type="molecule type" value="Genomic_DNA"/>
</dbReference>
<dbReference type="RefSeq" id="WP_373657649.1">
    <property type="nucleotide sequence ID" value="NZ_CP155571.1"/>
</dbReference>
<dbReference type="Gene3D" id="3.30.70.360">
    <property type="match status" value="1"/>
</dbReference>
<dbReference type="Pfam" id="PF01546">
    <property type="entry name" value="Peptidase_M20"/>
    <property type="match status" value="1"/>
</dbReference>
<proteinExistence type="predicted"/>
<evidence type="ECO:0000313" key="3">
    <source>
        <dbReference type="Proteomes" id="UP000216052"/>
    </source>
</evidence>
<dbReference type="InterPro" id="IPR002933">
    <property type="entry name" value="Peptidase_M20"/>
</dbReference>
<reference evidence="2" key="1">
    <citation type="submission" date="2024-05" db="EMBL/GenBank/DDBJ databases">
        <title>Isolation and characterization of Sporomusa carbonis sp. nov., a carboxydotrophic hydrogenogen in the genus of Sporomusa isolated from a charcoal burning pile.</title>
        <authorList>
            <person name="Boeer T."/>
            <person name="Rosenbaum F."/>
            <person name="Eysell L."/>
            <person name="Mueller V."/>
            <person name="Daniel R."/>
            <person name="Poehlein A."/>
        </authorList>
    </citation>
    <scope>NUCLEOTIDE SEQUENCE [LARGE SCALE GENOMIC DNA]</scope>
    <source>
        <strain evidence="2">DSM 3132</strain>
    </source>
</reference>
<dbReference type="CDD" id="cd05673">
    <property type="entry name" value="M20_Acy1L2_AbgB"/>
    <property type="match status" value="1"/>
</dbReference>
<dbReference type="InterPro" id="IPR052030">
    <property type="entry name" value="Peptidase_M20/M20A_hydrolases"/>
</dbReference>
<dbReference type="NCBIfam" id="TIGR01891">
    <property type="entry name" value="amidohydrolases"/>
    <property type="match status" value="1"/>
</dbReference>
<organism evidence="2 3">
    <name type="scientific">Sporomusa acidovorans (strain ATCC 49682 / DSM 3132 / Mol)</name>
    <dbReference type="NCBI Taxonomy" id="1123286"/>
    <lineage>
        <taxon>Bacteria</taxon>
        <taxon>Bacillati</taxon>
        <taxon>Bacillota</taxon>
        <taxon>Negativicutes</taxon>
        <taxon>Selenomonadales</taxon>
        <taxon>Sporomusaceae</taxon>
        <taxon>Sporomusa</taxon>
    </lineage>
</organism>
<dbReference type="EC" id="3.5.1.-" evidence="2"/>
<feature type="domain" description="Peptidase M20 dimerisation" evidence="1">
    <location>
        <begin position="196"/>
        <end position="283"/>
    </location>
</feature>
<accession>A0ABZ3J0K0</accession>
<dbReference type="PANTHER" id="PTHR30575:SF0">
    <property type="entry name" value="XAA-ARG DIPEPTIDASE"/>
    <property type="match status" value="1"/>
</dbReference>
<sequence>MWEESDSGMRKIRLDEIIDEKQDVFITVNNKIWEYAETGFEEFNSAELLCAILEDEGFSVKKGIAGISTAFVASFGRGKPVIGILGEYDALSGMSQKGGIARKEPLREGGNGHGCGHNTLGAGALAAAVAVKHFMEANNIAGTVRYYGCPGEEGGSGKTFMAREGVFDNLDIALTWHPLIHNIIVSDSTLANYQVAFKFHGKSAHAGVEPHLGRSALDAVELMNVGVNYLREHIVPEARMHYAVTNTGGNSPNVVQAKAEVLYLIRGPKVTQVQEIYERVCKVANGAALMTETECEIVFHKACSNYISNNTLEKLLYANFQEVGVPKLDEKDKKFAREIKSTLSDADINNALMQAKGALGERGQETVNKLKEKEVADIILPHVHSSRVLPFSTDVGDVSWIVPTAQFGVACNVLGTPVHSWQNVAQGVTGIAHKGMLIAGKIIARTVVDVLINPEIVIKAKDELREKLNGATYICPIPPEVKPSQSTLR</sequence>
<dbReference type="InterPro" id="IPR017145">
    <property type="entry name" value="Aminobenzoyl-glu_utiliz_pB"/>
</dbReference>
<dbReference type="InterPro" id="IPR011650">
    <property type="entry name" value="Peptidase_M20_dimer"/>
</dbReference>
<dbReference type="SUPFAM" id="SSF55031">
    <property type="entry name" value="Bacterial exopeptidase dimerisation domain"/>
    <property type="match status" value="1"/>
</dbReference>
<name>A0ABZ3J0K0_SPOA4</name>
<dbReference type="PANTHER" id="PTHR30575">
    <property type="entry name" value="PEPTIDASE M20"/>
    <property type="match status" value="1"/>
</dbReference>
<protein>
    <submittedName>
        <fullName evidence="2">p-aminobenzoyl-glutamate hydrolase subunit B</fullName>
        <ecNumber evidence="2">3.5.1.-</ecNumber>
    </submittedName>
</protein>
<dbReference type="Proteomes" id="UP000216052">
    <property type="component" value="Chromosome"/>
</dbReference>
<dbReference type="SUPFAM" id="SSF53187">
    <property type="entry name" value="Zn-dependent exopeptidases"/>
    <property type="match status" value="1"/>
</dbReference>
<dbReference type="InterPro" id="IPR036264">
    <property type="entry name" value="Bact_exopeptidase_dim_dom"/>
</dbReference>
<dbReference type="GO" id="GO:0016787">
    <property type="term" value="F:hydrolase activity"/>
    <property type="evidence" value="ECO:0007669"/>
    <property type="project" value="UniProtKB-KW"/>
</dbReference>
<dbReference type="Pfam" id="PF07687">
    <property type="entry name" value="M20_dimer"/>
    <property type="match status" value="1"/>
</dbReference>
<keyword evidence="2" id="KW-0378">Hydrolase</keyword>
<keyword evidence="3" id="KW-1185">Reference proteome</keyword>
<gene>
    <name evidence="2" type="primary">abgB_1</name>
    <name evidence="2" type="ORF">SPACI_017490</name>
</gene>
<evidence type="ECO:0000313" key="2">
    <source>
        <dbReference type="EMBL" id="XFO71715.1"/>
    </source>
</evidence>
<dbReference type="Gene3D" id="3.40.630.10">
    <property type="entry name" value="Zn peptidases"/>
    <property type="match status" value="1"/>
</dbReference>